<feature type="transmembrane region" description="Helical" evidence="7">
    <location>
        <begin position="413"/>
        <end position="430"/>
    </location>
</feature>
<dbReference type="STRING" id="413882.AAW51_2746"/>
<dbReference type="EMBL" id="CP011371">
    <property type="protein sequence ID" value="AKJ29437.1"/>
    <property type="molecule type" value="Genomic_DNA"/>
</dbReference>
<dbReference type="PANTHER" id="PTHR33567">
    <property type="entry name" value="CHROMATE ION TRANSPORTER (EUROFUNG)"/>
    <property type="match status" value="1"/>
</dbReference>
<dbReference type="GO" id="GO:0005886">
    <property type="term" value="C:plasma membrane"/>
    <property type="evidence" value="ECO:0007669"/>
    <property type="project" value="UniProtKB-SubCell"/>
</dbReference>
<comment type="similarity">
    <text evidence="2">Belongs to the chromate ion transporter (CHR) (TC 2.A.51) family.</text>
</comment>
<evidence type="ECO:0000256" key="1">
    <source>
        <dbReference type="ARBA" id="ARBA00004651"/>
    </source>
</evidence>
<feature type="transmembrane region" description="Helical" evidence="7">
    <location>
        <begin position="263"/>
        <end position="286"/>
    </location>
</feature>
<proteinExistence type="inferred from homology"/>
<evidence type="ECO:0000256" key="3">
    <source>
        <dbReference type="ARBA" id="ARBA00022475"/>
    </source>
</evidence>
<organism evidence="8 9">
    <name type="scientific">Caldimonas brevitalea</name>
    <dbReference type="NCBI Taxonomy" id="413882"/>
    <lineage>
        <taxon>Bacteria</taxon>
        <taxon>Pseudomonadati</taxon>
        <taxon>Pseudomonadota</taxon>
        <taxon>Betaproteobacteria</taxon>
        <taxon>Burkholderiales</taxon>
        <taxon>Sphaerotilaceae</taxon>
        <taxon>Caldimonas</taxon>
    </lineage>
</organism>
<feature type="transmembrane region" description="Helical" evidence="7">
    <location>
        <begin position="68"/>
        <end position="87"/>
    </location>
</feature>
<dbReference type="Proteomes" id="UP000035352">
    <property type="component" value="Chromosome"/>
</dbReference>
<evidence type="ECO:0000313" key="9">
    <source>
        <dbReference type="Proteomes" id="UP000035352"/>
    </source>
</evidence>
<feature type="transmembrane region" description="Helical" evidence="7">
    <location>
        <begin position="93"/>
        <end position="117"/>
    </location>
</feature>
<dbReference type="Pfam" id="PF02417">
    <property type="entry name" value="Chromate_transp"/>
    <property type="match status" value="2"/>
</dbReference>
<protein>
    <submittedName>
        <fullName evidence="8">Chromate transporter</fullName>
    </submittedName>
</protein>
<evidence type="ECO:0000256" key="5">
    <source>
        <dbReference type="ARBA" id="ARBA00022989"/>
    </source>
</evidence>
<feature type="transmembrane region" description="Helical" evidence="7">
    <location>
        <begin position="360"/>
        <end position="381"/>
    </location>
</feature>
<dbReference type="GO" id="GO:0015109">
    <property type="term" value="F:chromate transmembrane transporter activity"/>
    <property type="evidence" value="ECO:0007669"/>
    <property type="project" value="InterPro"/>
</dbReference>
<feature type="transmembrane region" description="Helical" evidence="7">
    <location>
        <begin position="326"/>
        <end position="348"/>
    </location>
</feature>
<accession>A0A0G3BJ85</accession>
<reference evidence="8 9" key="1">
    <citation type="submission" date="2015-05" db="EMBL/GenBank/DDBJ databases">
        <authorList>
            <person name="Tang B."/>
            <person name="Yu Y."/>
        </authorList>
    </citation>
    <scope>NUCLEOTIDE SEQUENCE [LARGE SCALE GENOMIC DNA]</scope>
    <source>
        <strain evidence="8 9">DSM 7029</strain>
    </source>
</reference>
<feature type="transmembrane region" description="Helical" evidence="7">
    <location>
        <begin position="387"/>
        <end position="406"/>
    </location>
</feature>
<evidence type="ECO:0000256" key="6">
    <source>
        <dbReference type="ARBA" id="ARBA00023136"/>
    </source>
</evidence>
<evidence type="ECO:0000313" key="8">
    <source>
        <dbReference type="EMBL" id="AKJ29437.1"/>
    </source>
</evidence>
<keyword evidence="6 7" id="KW-0472">Membrane</keyword>
<evidence type="ECO:0000256" key="2">
    <source>
        <dbReference type="ARBA" id="ARBA00005262"/>
    </source>
</evidence>
<feature type="transmembrane region" description="Helical" evidence="7">
    <location>
        <begin position="298"/>
        <end position="320"/>
    </location>
</feature>
<dbReference type="PANTHER" id="PTHR33567:SF3">
    <property type="entry name" value="CHROMATE ION TRANSPORTER (EUROFUNG)"/>
    <property type="match status" value="1"/>
</dbReference>
<dbReference type="AlphaFoldDB" id="A0A0G3BJ85"/>
<keyword evidence="9" id="KW-1185">Reference proteome</keyword>
<evidence type="ECO:0000256" key="7">
    <source>
        <dbReference type="SAM" id="Phobius"/>
    </source>
</evidence>
<keyword evidence="5 7" id="KW-1133">Transmembrane helix</keyword>
<sequence>MMTRDAKVPGAPSATEAAGYTLWQLVAYMLGLGTWGFGGPVALVGYMYRDLVEKRQWISESDYKEGMALAQLMPGPLAAQLAIYLGYVHYRLLGATLVGLAFVLPSFLMVVALGAAYLAYGGIGWMQSVFYGVGAAVIGIIAMSAYKLTTKNVGGDRLLWAIFLVSAAVTVITQTEVIWMFLGAGVLVWLWRAPPAWLGQGRRPRLAALAGGVILAAGTLFWLLGAPATPLGAGGPEGAAASASGLYAGGPVDRQKLGQIGAFFMYAGSFVFGSGLAIVPFLYSGVVQDFGWLTDRQFVDAVAVAMITPGPVVITTGFIGYLVTGFWGAVVAAVATFLPCYLLTVLPAPYFKKHGKRPAIVAFVDGVTAAAVGAIAGAVIVLGQRSITDWVTAALAVGTAVLLWRFKKLPEPVIVLVAALIGLVVHPLVASA</sequence>
<keyword evidence="3" id="KW-1003">Cell membrane</keyword>
<dbReference type="PIRSF" id="PIRSF004810">
    <property type="entry name" value="ChrA"/>
    <property type="match status" value="1"/>
</dbReference>
<comment type="subcellular location">
    <subcellularLocation>
        <location evidence="1">Cell membrane</location>
        <topology evidence="1">Multi-pass membrane protein</topology>
    </subcellularLocation>
</comment>
<dbReference type="InterPro" id="IPR014047">
    <property type="entry name" value="Chr_Tranpt_l_chain"/>
</dbReference>
<feature type="transmembrane region" description="Helical" evidence="7">
    <location>
        <begin position="129"/>
        <end position="146"/>
    </location>
</feature>
<feature type="transmembrane region" description="Helical" evidence="7">
    <location>
        <begin position="158"/>
        <end position="191"/>
    </location>
</feature>
<gene>
    <name evidence="8" type="primary">chrA</name>
    <name evidence="8" type="ORF">AAW51_2746</name>
</gene>
<keyword evidence="4 7" id="KW-0812">Transmembrane</keyword>
<dbReference type="InterPro" id="IPR003370">
    <property type="entry name" value="Chromate_transpt"/>
</dbReference>
<dbReference type="KEGG" id="pbh:AAW51_2746"/>
<name>A0A0G3BJ85_9BURK</name>
<dbReference type="NCBIfam" id="TIGR00937">
    <property type="entry name" value="2A51"/>
    <property type="match status" value="2"/>
</dbReference>
<evidence type="ECO:0000256" key="4">
    <source>
        <dbReference type="ARBA" id="ARBA00022692"/>
    </source>
</evidence>
<dbReference type="PATRIC" id="fig|413882.6.peg.2866"/>
<feature type="transmembrane region" description="Helical" evidence="7">
    <location>
        <begin position="25"/>
        <end position="48"/>
    </location>
</feature>
<feature type="transmembrane region" description="Helical" evidence="7">
    <location>
        <begin position="206"/>
        <end position="224"/>
    </location>
</feature>